<dbReference type="Pfam" id="PF02887">
    <property type="entry name" value="PK_C"/>
    <property type="match status" value="1"/>
</dbReference>
<keyword evidence="3" id="KW-1185">Reference proteome</keyword>
<evidence type="ECO:0000259" key="1">
    <source>
        <dbReference type="Pfam" id="PF02887"/>
    </source>
</evidence>
<dbReference type="PIRSF" id="PIRSF016138">
    <property type="entry name" value="UCP016138"/>
    <property type="match status" value="1"/>
</dbReference>
<dbReference type="Proteomes" id="UP000662904">
    <property type="component" value="Chromosome"/>
</dbReference>
<dbReference type="RefSeq" id="WP_206707004.1">
    <property type="nucleotide sequence ID" value="NZ_CP059066.1"/>
</dbReference>
<dbReference type="EMBL" id="CP059066">
    <property type="protein sequence ID" value="QSQ09659.1"/>
    <property type="molecule type" value="Genomic_DNA"/>
</dbReference>
<sequence length="182" mass="19648">MYWDKPGRQNTESTVREAIKTAKERGIKYIVVASNMGETAELFKGSGLNVVCVTHVNGFSNPGEMEISEEKVEALKRAGMKVLTTTHVLSGAERGLSRKFGGVYPVEIIAHTLRMFGQGVKVCVEVAVMALDAGMIPYGEEVIAVGGTGRGADTAVIIKPAHANSILDTWISEIICKPKERK</sequence>
<gene>
    <name evidence="2" type="ORF">H0A61_02038</name>
</gene>
<accession>A0A8A0RQ62</accession>
<dbReference type="KEGG" id="kme:H0A61_02038"/>
<protein>
    <recommendedName>
        <fullName evidence="1">Pyruvate kinase C-terminal domain-containing protein</fullName>
    </recommendedName>
</protein>
<dbReference type="Gene3D" id="3.40.1380.20">
    <property type="entry name" value="Pyruvate kinase, C-terminal domain"/>
    <property type="match status" value="1"/>
</dbReference>
<dbReference type="InterPro" id="IPR036918">
    <property type="entry name" value="Pyrv_Knase_C_sf"/>
</dbReference>
<dbReference type="InterPro" id="IPR015074">
    <property type="entry name" value="DUF1867"/>
</dbReference>
<dbReference type="InterPro" id="IPR015795">
    <property type="entry name" value="Pyrv_Knase_C"/>
</dbReference>
<dbReference type="AlphaFoldDB" id="A0A8A0RQ62"/>
<feature type="domain" description="Pyruvate kinase C-terminal" evidence="1">
    <location>
        <begin position="12"/>
        <end position="157"/>
    </location>
</feature>
<proteinExistence type="predicted"/>
<reference evidence="2" key="1">
    <citation type="submission" date="2020-07" db="EMBL/GenBank/DDBJ databases">
        <title>Koleobacter methoxysyntrophicus gen. nov., sp. nov., a novel anaerobic bacterium isolated from deep subsurface oil field and proposal of Koleobacterales ord. nov. in the phylum Firmicutes.</title>
        <authorList>
            <person name="Sakamoto S."/>
            <person name="Tamaki H."/>
        </authorList>
    </citation>
    <scope>NUCLEOTIDE SEQUENCE</scope>
    <source>
        <strain evidence="2">NRmbB1</strain>
    </source>
</reference>
<evidence type="ECO:0000313" key="3">
    <source>
        <dbReference type="Proteomes" id="UP000662904"/>
    </source>
</evidence>
<organism evidence="2 3">
    <name type="scientific">Koleobacter methoxysyntrophicus</name>
    <dbReference type="NCBI Taxonomy" id="2751313"/>
    <lineage>
        <taxon>Bacteria</taxon>
        <taxon>Bacillati</taxon>
        <taxon>Bacillota</taxon>
        <taxon>Clostridia</taxon>
        <taxon>Koleobacterales</taxon>
        <taxon>Koleobacteraceae</taxon>
        <taxon>Koleobacter</taxon>
    </lineage>
</organism>
<dbReference type="SUPFAM" id="SSF52935">
    <property type="entry name" value="PK C-terminal domain-like"/>
    <property type="match status" value="1"/>
</dbReference>
<name>A0A8A0RQ62_9FIRM</name>
<evidence type="ECO:0000313" key="2">
    <source>
        <dbReference type="EMBL" id="QSQ09659.1"/>
    </source>
</evidence>